<reference evidence="1" key="2">
    <citation type="submission" date="2025-08" db="UniProtKB">
        <authorList>
            <consortium name="Ensembl"/>
        </authorList>
    </citation>
    <scope>IDENTIFICATION</scope>
</reference>
<evidence type="ECO:0000313" key="1">
    <source>
        <dbReference type="Ensembl" id="ENSGEVP00005017573.1"/>
    </source>
</evidence>
<protein>
    <submittedName>
        <fullName evidence="1">Uncharacterized protein</fullName>
    </submittedName>
</protein>
<sequence>VELNNVQVLRSPNLAPHHLSHQPLGVSCFSPSSLYTPCHLFCIQEIQTRHLVLTGYLPVPGNWGSAPLGTSVRAFAVSTWLHCLKPSCSGPSHVLSDTPANSVTLVGVVTTCFVCYLLELVSTRDFGEASSCTEKYK</sequence>
<proteinExistence type="predicted"/>
<accession>A0A8C4WQK2</accession>
<evidence type="ECO:0000313" key="2">
    <source>
        <dbReference type="Proteomes" id="UP000694390"/>
    </source>
</evidence>
<reference evidence="1" key="3">
    <citation type="submission" date="2025-09" db="UniProtKB">
        <authorList>
            <consortium name="Ensembl"/>
        </authorList>
    </citation>
    <scope>IDENTIFICATION</scope>
</reference>
<reference evidence="1" key="1">
    <citation type="submission" date="2019-06" db="EMBL/GenBank/DDBJ databases">
        <title>G10K-VGP Goodes thornscrub tortoise genome, primary haplotype.</title>
        <authorList>
            <person name="Murphy B."/>
            <person name="Edwards T."/>
            <person name="Rhie A."/>
            <person name="Koren S."/>
            <person name="Phillippy A."/>
            <person name="Fedrigo O."/>
            <person name="Haase B."/>
            <person name="Mountcastle J."/>
            <person name="Lewin H."/>
            <person name="Damas J."/>
            <person name="Howe K."/>
            <person name="Formenti G."/>
            <person name="Myers G."/>
            <person name="Durbin R."/>
            <person name="Jarvis E.D."/>
        </authorList>
    </citation>
    <scope>NUCLEOTIDE SEQUENCE [LARGE SCALE GENOMIC DNA]</scope>
</reference>
<dbReference type="AlphaFoldDB" id="A0A8C4WQK2"/>
<name>A0A8C4WQK2_9SAUR</name>
<dbReference type="Proteomes" id="UP000694390">
    <property type="component" value="Chromosome 24"/>
</dbReference>
<keyword evidence="2" id="KW-1185">Reference proteome</keyword>
<organism evidence="1 2">
    <name type="scientific">Gopherus evgoodei</name>
    <name type="common">Goodes thornscrub tortoise</name>
    <dbReference type="NCBI Taxonomy" id="1825980"/>
    <lineage>
        <taxon>Eukaryota</taxon>
        <taxon>Metazoa</taxon>
        <taxon>Chordata</taxon>
        <taxon>Craniata</taxon>
        <taxon>Vertebrata</taxon>
        <taxon>Euteleostomi</taxon>
        <taxon>Archelosauria</taxon>
        <taxon>Testudinata</taxon>
        <taxon>Testudines</taxon>
        <taxon>Cryptodira</taxon>
        <taxon>Durocryptodira</taxon>
        <taxon>Testudinoidea</taxon>
        <taxon>Testudinidae</taxon>
        <taxon>Gopherus</taxon>
    </lineage>
</organism>
<dbReference type="Ensembl" id="ENSGEVT00005018460.1">
    <property type="protein sequence ID" value="ENSGEVP00005017573.1"/>
    <property type="gene ID" value="ENSGEVG00005012459.1"/>
</dbReference>